<comment type="caution">
    <text evidence="8">The sequence shown here is derived from an EMBL/GenBank/DDBJ whole genome shotgun (WGS) entry which is preliminary data.</text>
</comment>
<feature type="signal peptide" evidence="5">
    <location>
        <begin position="1"/>
        <end position="27"/>
    </location>
</feature>
<evidence type="ECO:0000259" key="7">
    <source>
        <dbReference type="Pfam" id="PF07715"/>
    </source>
</evidence>
<evidence type="ECO:0000259" key="6">
    <source>
        <dbReference type="Pfam" id="PF00593"/>
    </source>
</evidence>
<reference evidence="8 9" key="1">
    <citation type="submission" date="2021-05" db="EMBL/GenBank/DDBJ databases">
        <title>Croceibacterium sp. LX-88 genome sequence.</title>
        <authorList>
            <person name="Luo X."/>
        </authorList>
    </citation>
    <scope>NUCLEOTIDE SEQUENCE [LARGE SCALE GENOMIC DNA]</scope>
    <source>
        <strain evidence="8 9">LX-88</strain>
    </source>
</reference>
<keyword evidence="9" id="KW-1185">Reference proteome</keyword>
<comment type="similarity">
    <text evidence="4">Belongs to the TonB-dependent receptor family.</text>
</comment>
<gene>
    <name evidence="8" type="ORF">KK137_16190</name>
</gene>
<comment type="subcellular location">
    <subcellularLocation>
        <location evidence="1 4">Cell outer membrane</location>
    </subcellularLocation>
</comment>
<sequence>MKIQRYLKGAVAPIAIAAVLIAQQAVAQETPAADEQTADEGEVIVVTGSRIALRTTDRREPTMVLGSDELESRGFTNLGDALRTVPAFAPPSSSPVGTQAGSFGAGQTFIDFFGLGSQRTLTLVNGQRYVSSNTASIFGPVDAGSQVDLNTLPTLMVDRIETVAVGGAPIYGADAIAGTVNIILKKEFDGVRLSAQSGISSRGDAEEFRLGALAGTTFGGGRGKVLASFEFNKAGGLLYTDREITRSGRFYVARNDPNFPFNNQLIEDRRIPILSEFGAPTYVDIVPGDLAALGAPGENYGFLDAQGNTLVFNRNGDLVPLDFGERHGLTNSAGGDGFSLVPLTNLQTPSERYLGYARGSYELTDSVEAFAEFSYANSKGTELRAQPVYNTWLFGDAGDPDGNLIIPLSNPFLSDAARATIASQLPAGQDFFYLGRANTDLVSGRGSTTVELYRIVAGFEGDFAVGDRNFDWSLIGNYGRSRTKGSSRELVQENFENALAGCTGTSSPIATVSSTCVPFNPFGHQNGPEVADYITTIAHPIATNTQMVVTADVTGGLFDIWGGEVSFALGYEHREEKADFDPGEFFYGVADPNDPTAPRGQYGRSIPIDPVFGKFHTNEGFGELLIPVVSPDMNIPFVDTLELNGAARYVDHSLTGGDLTWTAGGRWKPIEDFGFRGNFTRSIRSPAITELFNPTSPIFTTADDPCDSRFIGQGPNPANRAANCAAAGLPANFASNIVDLTSRGSLSGNIGLENEKADSWTVGAIITPRFAPGLSLSVDWVDIALKNAILSLDADQTMQACYDAVDFPSPACDQIDRDSDGQVEFIRTGYVNAASYDYSGLVAELDWRVATPFLGSQSQVLFSGSYQYIDKLEQRVGAGDLTTLRGLIGYSKHKGTASVSYANGPFGGFVQVQYFGKAVVDPDAQPTAYEYFTRGDVAFVHASVNYTFDDQLTLRFNIDNLFDTKAPFPTPAGGGVSTYYSGVMGRYFKVGAVVNF</sequence>
<keyword evidence="5" id="KW-0732">Signal</keyword>
<evidence type="ECO:0000256" key="4">
    <source>
        <dbReference type="RuleBase" id="RU003357"/>
    </source>
</evidence>
<name>A0ABS5W956_9SPHN</name>
<dbReference type="Pfam" id="PF07715">
    <property type="entry name" value="Plug"/>
    <property type="match status" value="1"/>
</dbReference>
<dbReference type="InterPro" id="IPR012910">
    <property type="entry name" value="Plug_dom"/>
</dbReference>
<keyword evidence="3" id="KW-0998">Cell outer membrane</keyword>
<accession>A0ABS5W956</accession>
<evidence type="ECO:0000256" key="3">
    <source>
        <dbReference type="ARBA" id="ARBA00023237"/>
    </source>
</evidence>
<feature type="chain" id="PRO_5045798645" evidence="5">
    <location>
        <begin position="28"/>
        <end position="996"/>
    </location>
</feature>
<evidence type="ECO:0000256" key="2">
    <source>
        <dbReference type="ARBA" id="ARBA00023136"/>
    </source>
</evidence>
<dbReference type="Pfam" id="PF00593">
    <property type="entry name" value="TonB_dep_Rec_b-barrel"/>
    <property type="match status" value="1"/>
</dbReference>
<feature type="domain" description="TonB-dependent receptor-like beta-barrel" evidence="6">
    <location>
        <begin position="438"/>
        <end position="961"/>
    </location>
</feature>
<dbReference type="RefSeq" id="WP_214537732.1">
    <property type="nucleotide sequence ID" value="NZ_JAHFVK010000003.1"/>
</dbReference>
<evidence type="ECO:0000256" key="5">
    <source>
        <dbReference type="SAM" id="SignalP"/>
    </source>
</evidence>
<evidence type="ECO:0000313" key="9">
    <source>
        <dbReference type="Proteomes" id="UP000811255"/>
    </source>
</evidence>
<dbReference type="EMBL" id="JAHFVK010000003">
    <property type="protein sequence ID" value="MBT2135877.1"/>
    <property type="molecule type" value="Genomic_DNA"/>
</dbReference>
<feature type="domain" description="TonB-dependent receptor plug" evidence="7">
    <location>
        <begin position="62"/>
        <end position="179"/>
    </location>
</feature>
<evidence type="ECO:0000313" key="8">
    <source>
        <dbReference type="EMBL" id="MBT2135877.1"/>
    </source>
</evidence>
<dbReference type="InterPro" id="IPR037066">
    <property type="entry name" value="Plug_dom_sf"/>
</dbReference>
<evidence type="ECO:0000256" key="1">
    <source>
        <dbReference type="ARBA" id="ARBA00004442"/>
    </source>
</evidence>
<keyword evidence="4" id="KW-0798">TonB box</keyword>
<protein>
    <submittedName>
        <fullName evidence="8">TonB-dependent receptor</fullName>
    </submittedName>
</protein>
<dbReference type="Gene3D" id="2.40.170.20">
    <property type="entry name" value="TonB-dependent receptor, beta-barrel domain"/>
    <property type="match status" value="1"/>
</dbReference>
<dbReference type="Gene3D" id="2.170.130.10">
    <property type="entry name" value="TonB-dependent receptor, plug domain"/>
    <property type="match status" value="1"/>
</dbReference>
<proteinExistence type="inferred from homology"/>
<dbReference type="PANTHER" id="PTHR47234:SF2">
    <property type="entry name" value="TONB-DEPENDENT RECEPTOR"/>
    <property type="match status" value="1"/>
</dbReference>
<keyword evidence="8" id="KW-0675">Receptor</keyword>
<dbReference type="PANTHER" id="PTHR47234">
    <property type="match status" value="1"/>
</dbReference>
<dbReference type="InterPro" id="IPR036942">
    <property type="entry name" value="Beta-barrel_TonB_sf"/>
</dbReference>
<dbReference type="Proteomes" id="UP000811255">
    <property type="component" value="Unassembled WGS sequence"/>
</dbReference>
<keyword evidence="2 4" id="KW-0472">Membrane</keyword>
<dbReference type="SUPFAM" id="SSF56935">
    <property type="entry name" value="Porins"/>
    <property type="match status" value="1"/>
</dbReference>
<dbReference type="InterPro" id="IPR000531">
    <property type="entry name" value="Beta-barrel_TonB"/>
</dbReference>
<organism evidence="8 9">
    <name type="scientific">Croceibacterium selenioxidans</name>
    <dbReference type="NCBI Taxonomy" id="2838833"/>
    <lineage>
        <taxon>Bacteria</taxon>
        <taxon>Pseudomonadati</taxon>
        <taxon>Pseudomonadota</taxon>
        <taxon>Alphaproteobacteria</taxon>
        <taxon>Sphingomonadales</taxon>
        <taxon>Erythrobacteraceae</taxon>
        <taxon>Croceibacterium</taxon>
    </lineage>
</organism>